<dbReference type="AlphaFoldDB" id="A0A6G0Z1M8"/>
<accession>A0A6G0Z1M8</accession>
<sequence length="162" mass="16365">MKLDGNMNVMSRSNTWPVVVVRLEHDGGVHVTDNGPSDDGGPCTAVTDDMTGLFGGVGSGGGGGGVGDVDVNGVGGGGDGTAADTCPLAPLSARKRATLQRHYYPEGGWGWVIVATAVAVHLLNHGLQLSAAVMLRPAAAKHGQPVVNTGQCAAANNVLCRR</sequence>
<proteinExistence type="predicted"/>
<name>A0A6G0Z1M8_APHCR</name>
<dbReference type="EMBL" id="VUJU01001723">
    <property type="protein sequence ID" value="KAF0764080.1"/>
    <property type="molecule type" value="Genomic_DNA"/>
</dbReference>
<organism evidence="1 2">
    <name type="scientific">Aphis craccivora</name>
    <name type="common">Cowpea aphid</name>
    <dbReference type="NCBI Taxonomy" id="307492"/>
    <lineage>
        <taxon>Eukaryota</taxon>
        <taxon>Metazoa</taxon>
        <taxon>Ecdysozoa</taxon>
        <taxon>Arthropoda</taxon>
        <taxon>Hexapoda</taxon>
        <taxon>Insecta</taxon>
        <taxon>Pterygota</taxon>
        <taxon>Neoptera</taxon>
        <taxon>Paraneoptera</taxon>
        <taxon>Hemiptera</taxon>
        <taxon>Sternorrhyncha</taxon>
        <taxon>Aphidomorpha</taxon>
        <taxon>Aphidoidea</taxon>
        <taxon>Aphididae</taxon>
        <taxon>Aphidini</taxon>
        <taxon>Aphis</taxon>
        <taxon>Aphis</taxon>
    </lineage>
</organism>
<comment type="caution">
    <text evidence="1">The sequence shown here is derived from an EMBL/GenBank/DDBJ whole genome shotgun (WGS) entry which is preliminary data.</text>
</comment>
<gene>
    <name evidence="1" type="ORF">FWK35_00038908</name>
</gene>
<evidence type="ECO:0000313" key="2">
    <source>
        <dbReference type="Proteomes" id="UP000478052"/>
    </source>
</evidence>
<protein>
    <submittedName>
        <fullName evidence="1">Monocarboxylate transporter 10 isoform X1</fullName>
    </submittedName>
</protein>
<keyword evidence="2" id="KW-1185">Reference proteome</keyword>
<reference evidence="1 2" key="1">
    <citation type="submission" date="2019-08" db="EMBL/GenBank/DDBJ databases">
        <title>Whole genome of Aphis craccivora.</title>
        <authorList>
            <person name="Voronova N.V."/>
            <person name="Shulinski R.S."/>
            <person name="Bandarenka Y.V."/>
            <person name="Zhorov D.G."/>
            <person name="Warner D."/>
        </authorList>
    </citation>
    <scope>NUCLEOTIDE SEQUENCE [LARGE SCALE GENOMIC DNA]</scope>
    <source>
        <strain evidence="1">180601</strain>
        <tissue evidence="1">Whole Body</tissue>
    </source>
</reference>
<evidence type="ECO:0000313" key="1">
    <source>
        <dbReference type="EMBL" id="KAF0764080.1"/>
    </source>
</evidence>
<dbReference type="Proteomes" id="UP000478052">
    <property type="component" value="Unassembled WGS sequence"/>
</dbReference>
<dbReference type="OrthoDB" id="6499973at2759"/>